<protein>
    <recommendedName>
        <fullName evidence="7">Protein kinase domain-containing protein</fullName>
    </recommendedName>
</protein>
<dbReference type="SMART" id="SM00220">
    <property type="entry name" value="S_TKc"/>
    <property type="match status" value="2"/>
</dbReference>
<proteinExistence type="predicted"/>
<feature type="domain" description="Protein kinase" evidence="7">
    <location>
        <begin position="746"/>
        <end position="850"/>
    </location>
</feature>
<feature type="domain" description="Protein kinase" evidence="7">
    <location>
        <begin position="31"/>
        <end position="333"/>
    </location>
</feature>
<dbReference type="PROSITE" id="PS00107">
    <property type="entry name" value="PROTEIN_KINASE_ATP"/>
    <property type="match status" value="2"/>
</dbReference>
<reference evidence="8" key="1">
    <citation type="submission" date="2024-10" db="EMBL/GenBank/DDBJ databases">
        <authorList>
            <person name="Ryan C."/>
        </authorList>
    </citation>
    <scope>NUCLEOTIDE SEQUENCE [LARGE SCALE GENOMIC DNA]</scope>
</reference>
<dbReference type="EMBL" id="CAXIPR030002263">
    <property type="protein sequence ID" value="CAM0149650.1"/>
    <property type="molecule type" value="Genomic_DNA"/>
</dbReference>
<evidence type="ECO:0000256" key="4">
    <source>
        <dbReference type="ARBA" id="ARBA00022777"/>
    </source>
</evidence>
<dbReference type="Proteomes" id="UP001497457">
    <property type="component" value="Unassembled WGS sequence"/>
</dbReference>
<dbReference type="AlphaFoldDB" id="A0ABC9H6R8"/>
<evidence type="ECO:0000256" key="3">
    <source>
        <dbReference type="ARBA" id="ARBA00022741"/>
    </source>
</evidence>
<dbReference type="PROSITE" id="PS00108">
    <property type="entry name" value="PROTEIN_KINASE_ST"/>
    <property type="match status" value="2"/>
</dbReference>
<feature type="binding site" evidence="6">
    <location>
        <position position="774"/>
    </location>
    <ligand>
        <name>ATP</name>
        <dbReference type="ChEBI" id="CHEBI:30616"/>
    </ligand>
</feature>
<feature type="domain" description="Protein kinase" evidence="7">
    <location>
        <begin position="403"/>
        <end position="703"/>
    </location>
</feature>
<dbReference type="InterPro" id="IPR001245">
    <property type="entry name" value="Ser-Thr/Tyr_kinase_cat_dom"/>
</dbReference>
<keyword evidence="4" id="KW-0418">Kinase</keyword>
<dbReference type="Pfam" id="PF07714">
    <property type="entry name" value="PK_Tyr_Ser-Thr"/>
    <property type="match status" value="1"/>
</dbReference>
<keyword evidence="2" id="KW-0808">Transferase</keyword>
<dbReference type="PROSITE" id="PS50011">
    <property type="entry name" value="PROTEIN_KINASE_DOM"/>
    <property type="match status" value="3"/>
</dbReference>
<evidence type="ECO:0000256" key="1">
    <source>
        <dbReference type="ARBA" id="ARBA00022527"/>
    </source>
</evidence>
<dbReference type="InterPro" id="IPR008271">
    <property type="entry name" value="Ser/Thr_kinase_AS"/>
</dbReference>
<name>A0ABC9H6R8_9POAL</name>
<keyword evidence="9" id="KW-1185">Reference proteome</keyword>
<feature type="binding site" evidence="6">
    <location>
        <position position="59"/>
    </location>
    <ligand>
        <name>ATP</name>
        <dbReference type="ChEBI" id="CHEBI:30616"/>
    </ligand>
</feature>
<dbReference type="Pfam" id="PF00069">
    <property type="entry name" value="Pkinase"/>
    <property type="match status" value="2"/>
</dbReference>
<evidence type="ECO:0000256" key="2">
    <source>
        <dbReference type="ARBA" id="ARBA00022679"/>
    </source>
</evidence>
<evidence type="ECO:0000313" key="9">
    <source>
        <dbReference type="Proteomes" id="UP001497457"/>
    </source>
</evidence>
<organism evidence="8 9">
    <name type="scientific">Urochloa decumbens</name>
    <dbReference type="NCBI Taxonomy" id="240449"/>
    <lineage>
        <taxon>Eukaryota</taxon>
        <taxon>Viridiplantae</taxon>
        <taxon>Streptophyta</taxon>
        <taxon>Embryophyta</taxon>
        <taxon>Tracheophyta</taxon>
        <taxon>Spermatophyta</taxon>
        <taxon>Magnoliopsida</taxon>
        <taxon>Liliopsida</taxon>
        <taxon>Poales</taxon>
        <taxon>Poaceae</taxon>
        <taxon>PACMAD clade</taxon>
        <taxon>Panicoideae</taxon>
        <taxon>Panicodae</taxon>
        <taxon>Paniceae</taxon>
        <taxon>Melinidinae</taxon>
        <taxon>Urochloa</taxon>
    </lineage>
</organism>
<sequence length="850" mass="97870">MDSCTRSRDSMENEESTKMSYELLQSITDNFSEKRLLGSGTFGMVYKGTYTNGKEIAVKVLRDMAALDDKDFKNEFQNLAKLDHQNIVQLVGYCNESEDHVVEQDGRQFTAQKLHKALCFEYVDNGSLNKYISDETQGLQWHIRYKIIKGICDGLKHLHKGLETPVLHLDLKPHNILLDKEMVPKIADFGLSRIIGDERTRQTLKNDLGTGGYLPPEYTKFQLLSPAFDIFSLGIIITKIMVGKERYNDIADMQPRKLVKLVHNNWKKRLQEIVRPRSLEVYCQQVKTCIEVASKCLTEDRHGRPKIQEIINILNETEMVNIPLEIEEIHEFRTSIPSVQTSDRWILAPGVETAWKMRSPQKCHTNYCNQLQITSQRNDFSVVAHLEWFTRKTITYRCKCFSFYVEQQLKIGIESTQGTYTNGKEIAVKVLRDMAALDDKDFKNEFQNLAKLDHQNIVQLVGYCNESEDHVVEQDGRQFTAQKLHKALCFEYVDNGSLNKYISDETQGLQWHIRYKIIKGICDGLKHLHKGLETPVLHLDLKPHNILLDKEMVPKIADFGLSRIIGDERTRQTLKNDLGTGGYLPPEYTKFQLLSPAFDIFSLGIIITKIMVGKERYNDIADMQPRKLVKLVHNNWKKRLQEIVRPRSLEVYCQQVKTCIEVASKCLTEDRHGRPKIQEIINILNETEMVNIPLEIEEIHEFRTSIPSVQTSGTSMDSCTRSRDSMENEESTKMSYELLQSITDNFSEKRLLGSGTFGMVYKGTYTNGKEIAVKVLRDMAALDDKDFKNEFQNLAKLDHQNIVQLVGYCNESEDHVVEQDGRQFTAQKLHKALCFEYVDNGSLNKYISGD</sequence>
<dbReference type="Gene3D" id="1.10.510.10">
    <property type="entry name" value="Transferase(Phosphotransferase) domain 1"/>
    <property type="match status" value="2"/>
</dbReference>
<keyword evidence="3 6" id="KW-0547">Nucleotide-binding</keyword>
<dbReference type="SUPFAM" id="SSF56112">
    <property type="entry name" value="Protein kinase-like (PK-like)"/>
    <property type="match status" value="3"/>
</dbReference>
<dbReference type="GO" id="GO:0005524">
    <property type="term" value="F:ATP binding"/>
    <property type="evidence" value="ECO:0007669"/>
    <property type="project" value="UniProtKB-UniRule"/>
</dbReference>
<dbReference type="FunFam" id="3.30.200.20:FF:000465">
    <property type="entry name" value="Cysteine-rich receptor-like protein kinase 6"/>
    <property type="match status" value="2"/>
</dbReference>
<evidence type="ECO:0000256" key="5">
    <source>
        <dbReference type="ARBA" id="ARBA00022840"/>
    </source>
</evidence>
<dbReference type="InterPro" id="IPR017441">
    <property type="entry name" value="Protein_kinase_ATP_BS"/>
</dbReference>
<keyword evidence="5 6" id="KW-0067">ATP-binding</keyword>
<dbReference type="PANTHER" id="PTHR45707:SF76">
    <property type="entry name" value="PROTEIN KINASE DOMAIN-CONTAINING PROTEIN"/>
    <property type="match status" value="1"/>
</dbReference>
<dbReference type="GO" id="GO:0016301">
    <property type="term" value="F:kinase activity"/>
    <property type="evidence" value="ECO:0007669"/>
    <property type="project" value="UniProtKB-KW"/>
</dbReference>
<dbReference type="InterPro" id="IPR011009">
    <property type="entry name" value="Kinase-like_dom_sf"/>
</dbReference>
<gene>
    <name evidence="8" type="ORF">URODEC1_LOCUS122807</name>
</gene>
<dbReference type="Gene3D" id="3.30.200.20">
    <property type="entry name" value="Phosphorylase Kinase, domain 1"/>
    <property type="match status" value="3"/>
</dbReference>
<dbReference type="FunFam" id="1.10.510.10:FF:000870">
    <property type="entry name" value="OSJNBa0016N04.16-like protein"/>
    <property type="match status" value="2"/>
</dbReference>
<evidence type="ECO:0000256" key="6">
    <source>
        <dbReference type="PROSITE-ProRule" id="PRU10141"/>
    </source>
</evidence>
<keyword evidence="1" id="KW-0723">Serine/threonine-protein kinase</keyword>
<accession>A0ABC9H6R8</accession>
<dbReference type="PANTHER" id="PTHR45707">
    <property type="entry name" value="C2 CALCIUM/LIPID-BINDING PLANT PHOSPHORIBOSYLTRANSFERASE FAMILY PROTEIN"/>
    <property type="match status" value="1"/>
</dbReference>
<comment type="caution">
    <text evidence="8">The sequence shown here is derived from an EMBL/GenBank/DDBJ whole genome shotgun (WGS) entry which is preliminary data.</text>
</comment>
<evidence type="ECO:0000313" key="8">
    <source>
        <dbReference type="EMBL" id="CAM0149650.1"/>
    </source>
</evidence>
<evidence type="ECO:0000259" key="7">
    <source>
        <dbReference type="PROSITE" id="PS50011"/>
    </source>
</evidence>
<dbReference type="InterPro" id="IPR000719">
    <property type="entry name" value="Prot_kinase_dom"/>
</dbReference>